<dbReference type="Pfam" id="PF06114">
    <property type="entry name" value="Peptidase_M78"/>
    <property type="match status" value="1"/>
</dbReference>
<dbReference type="Pfam" id="PF13560">
    <property type="entry name" value="HTH_31"/>
    <property type="match status" value="1"/>
</dbReference>
<comment type="caution">
    <text evidence="4">The sequence shown here is derived from an EMBL/GenBank/DDBJ whole genome shotgun (WGS) entry which is preliminary data.</text>
</comment>
<evidence type="ECO:0000256" key="1">
    <source>
        <dbReference type="ARBA" id="ARBA00007227"/>
    </source>
</evidence>
<organism evidence="4 5">
    <name type="scientific">Mangrovihabitans endophyticus</name>
    <dbReference type="NCBI Taxonomy" id="1751298"/>
    <lineage>
        <taxon>Bacteria</taxon>
        <taxon>Bacillati</taxon>
        <taxon>Actinomycetota</taxon>
        <taxon>Actinomycetes</taxon>
        <taxon>Micromonosporales</taxon>
        <taxon>Micromonosporaceae</taxon>
        <taxon>Mangrovihabitans</taxon>
    </lineage>
</organism>
<feature type="domain" description="HTH cro/C1-type" evidence="3">
    <location>
        <begin position="34"/>
        <end position="88"/>
    </location>
</feature>
<evidence type="ECO:0000259" key="3">
    <source>
        <dbReference type="PROSITE" id="PS50943"/>
    </source>
</evidence>
<dbReference type="GO" id="GO:0003677">
    <property type="term" value="F:DNA binding"/>
    <property type="evidence" value="ECO:0007669"/>
    <property type="project" value="InterPro"/>
</dbReference>
<reference evidence="4" key="1">
    <citation type="journal article" date="2014" name="Int. J. Syst. Evol. Microbiol.">
        <title>Complete genome sequence of Corynebacterium casei LMG S-19264T (=DSM 44701T), isolated from a smear-ripened cheese.</title>
        <authorList>
            <consortium name="US DOE Joint Genome Institute (JGI-PGF)"/>
            <person name="Walter F."/>
            <person name="Albersmeier A."/>
            <person name="Kalinowski J."/>
            <person name="Ruckert C."/>
        </authorList>
    </citation>
    <scope>NUCLEOTIDE SEQUENCE</scope>
    <source>
        <strain evidence="4">CGMCC 4.7299</strain>
    </source>
</reference>
<dbReference type="Gene3D" id="1.10.260.40">
    <property type="entry name" value="lambda repressor-like DNA-binding domains"/>
    <property type="match status" value="1"/>
</dbReference>
<evidence type="ECO:0000256" key="2">
    <source>
        <dbReference type="SAM" id="MobiDB-lite"/>
    </source>
</evidence>
<evidence type="ECO:0000313" key="5">
    <source>
        <dbReference type="Proteomes" id="UP000656042"/>
    </source>
</evidence>
<comment type="similarity">
    <text evidence="1">Belongs to the short-chain fatty acyl-CoA assimilation regulator (ScfR) family.</text>
</comment>
<name>A0A8J3BYW4_9ACTN</name>
<sequence length="499" mass="55040">MTASPQPASPQPASPQLASPAPDGIDLVTLGQRLRHLRRAQGMTLDQLGAAVGRAPSQLSVIENGKREPRLGMLQALAGALGVSMQDLLRPEAPSRRAGMEIELAHLQAAPAYAALGLPAVRTGRRLPADALESLIGLHRELHRRLAEQSATPEVARRANQRLRTEMRERDNYFAEIEQAAARVLTSVRHSTGPLSQRGILDIAAQLGFTLHYVPDLPSSTRSVTDLRRRRIYLPQIASNKGHDPRAVVLQTLGHFVLGHADPADYGDFLRQRVEANYFAAALLMPEKFATGFLREAKADRALAIDDFRDAFGVSYETAAHRFTNLVTHHFGIPVHFCRVHESGTVYKAYENDNVRFPSDVTGAIEGQPVCRHWASRTVFAAADPYSSFYQFTDTTAGTYWCTVHVESTRSGEFSVTVGTPYQHARWFRGGDTTRRTVSRCPDPDCCRRPPADLVERWSGHAWPSARVHSHLLAALPPGTFPGVDAQDVYEFLDRRAGA</sequence>
<dbReference type="Proteomes" id="UP000656042">
    <property type="component" value="Unassembled WGS sequence"/>
</dbReference>
<dbReference type="RefSeq" id="WP_189079455.1">
    <property type="nucleotide sequence ID" value="NZ_BMMX01000009.1"/>
</dbReference>
<proteinExistence type="inferred from homology"/>
<dbReference type="SMART" id="SM00530">
    <property type="entry name" value="HTH_XRE"/>
    <property type="match status" value="1"/>
</dbReference>
<dbReference type="PANTHER" id="PTHR43236:SF2">
    <property type="entry name" value="BLL0069 PROTEIN"/>
    <property type="match status" value="1"/>
</dbReference>
<dbReference type="EMBL" id="BMMX01000009">
    <property type="protein sequence ID" value="GGK91149.1"/>
    <property type="molecule type" value="Genomic_DNA"/>
</dbReference>
<dbReference type="InterPro" id="IPR010982">
    <property type="entry name" value="Lambda_DNA-bd_dom_sf"/>
</dbReference>
<dbReference type="InterPro" id="IPR052345">
    <property type="entry name" value="Rad_response_metalloprotease"/>
</dbReference>
<dbReference type="CDD" id="cd00093">
    <property type="entry name" value="HTH_XRE"/>
    <property type="match status" value="1"/>
</dbReference>
<protein>
    <recommendedName>
        <fullName evidence="3">HTH cro/C1-type domain-containing protein</fullName>
    </recommendedName>
</protein>
<dbReference type="PROSITE" id="PS50943">
    <property type="entry name" value="HTH_CROC1"/>
    <property type="match status" value="1"/>
</dbReference>
<keyword evidence="5" id="KW-1185">Reference proteome</keyword>
<reference evidence="4" key="2">
    <citation type="submission" date="2020-09" db="EMBL/GenBank/DDBJ databases">
        <authorList>
            <person name="Sun Q."/>
            <person name="Zhou Y."/>
        </authorList>
    </citation>
    <scope>NUCLEOTIDE SEQUENCE</scope>
    <source>
        <strain evidence="4">CGMCC 4.7299</strain>
    </source>
</reference>
<accession>A0A8J3BYW4</accession>
<dbReference type="InterPro" id="IPR010359">
    <property type="entry name" value="IrrE_HExxH"/>
</dbReference>
<dbReference type="SUPFAM" id="SSF47413">
    <property type="entry name" value="lambda repressor-like DNA-binding domains"/>
    <property type="match status" value="1"/>
</dbReference>
<dbReference type="PANTHER" id="PTHR43236">
    <property type="entry name" value="ANTITOXIN HIGA1"/>
    <property type="match status" value="1"/>
</dbReference>
<dbReference type="InterPro" id="IPR001387">
    <property type="entry name" value="Cro/C1-type_HTH"/>
</dbReference>
<evidence type="ECO:0000313" key="4">
    <source>
        <dbReference type="EMBL" id="GGK91149.1"/>
    </source>
</evidence>
<dbReference type="AlphaFoldDB" id="A0A8J3BYW4"/>
<feature type="region of interest" description="Disordered" evidence="2">
    <location>
        <begin position="1"/>
        <end position="23"/>
    </location>
</feature>
<gene>
    <name evidence="4" type="ORF">GCM10012284_26220</name>
</gene>